<dbReference type="Proteomes" id="UP000295433">
    <property type="component" value="Unassembled WGS sequence"/>
</dbReference>
<dbReference type="InterPro" id="IPR001543">
    <property type="entry name" value="FliN-like_C"/>
</dbReference>
<dbReference type="Pfam" id="PF01052">
    <property type="entry name" value="FliMN_C"/>
    <property type="match status" value="1"/>
</dbReference>
<dbReference type="OrthoDB" id="6516509at2"/>
<evidence type="ECO:0000259" key="3">
    <source>
        <dbReference type="Pfam" id="PF01052"/>
    </source>
</evidence>
<evidence type="ECO:0000313" key="5">
    <source>
        <dbReference type="Proteomes" id="UP000295433"/>
    </source>
</evidence>
<organism evidence="4 5">
    <name type="scientific">Samsonia erythrinae</name>
    <dbReference type="NCBI Taxonomy" id="160434"/>
    <lineage>
        <taxon>Bacteria</taxon>
        <taxon>Pseudomonadati</taxon>
        <taxon>Pseudomonadota</taxon>
        <taxon>Gammaproteobacteria</taxon>
        <taxon>Enterobacterales</taxon>
        <taxon>Pectobacteriaceae</taxon>
        <taxon>Samsonia</taxon>
    </lineage>
</organism>
<dbReference type="InterPro" id="IPR036429">
    <property type="entry name" value="SpoA-like_sf"/>
</dbReference>
<reference evidence="4 5" key="1">
    <citation type="submission" date="2019-03" db="EMBL/GenBank/DDBJ databases">
        <title>Genomic Encyclopedia of Type Strains, Phase IV (KMG-IV): sequencing the most valuable type-strain genomes for metagenomic binning, comparative biology and taxonomic classification.</title>
        <authorList>
            <person name="Goeker M."/>
        </authorList>
    </citation>
    <scope>NUCLEOTIDE SEQUENCE [LARGE SCALE GENOMIC DNA]</scope>
    <source>
        <strain evidence="4 5">DSM 16730</strain>
    </source>
</reference>
<gene>
    <name evidence="4" type="ORF">EDC54_10541</name>
</gene>
<accession>A0A4V2VTB0</accession>
<feature type="region of interest" description="Disordered" evidence="2">
    <location>
        <begin position="364"/>
        <end position="383"/>
    </location>
</feature>
<dbReference type="InterPro" id="IPR013385">
    <property type="entry name" value="T3SS_SpaO/YscQ/SpaO"/>
</dbReference>
<dbReference type="GO" id="GO:0030254">
    <property type="term" value="P:protein secretion by the type III secretion system"/>
    <property type="evidence" value="ECO:0007669"/>
    <property type="project" value="InterPro"/>
</dbReference>
<dbReference type="NCBIfam" id="TIGR02551">
    <property type="entry name" value="SpaO_YscQ"/>
    <property type="match status" value="1"/>
</dbReference>
<dbReference type="PANTHER" id="PTHR30034">
    <property type="entry name" value="FLAGELLAR MOTOR SWITCH PROTEIN FLIM"/>
    <property type="match status" value="1"/>
</dbReference>
<comment type="caution">
    <text evidence="4">The sequence shown here is derived from an EMBL/GenBank/DDBJ whole genome shotgun (WGS) entry which is preliminary data.</text>
</comment>
<dbReference type="RefSeq" id="WP_132455697.1">
    <property type="nucleotide sequence ID" value="NZ_JAWIZJ010000005.1"/>
</dbReference>
<dbReference type="Gene3D" id="2.30.330.10">
    <property type="entry name" value="SpoA-like"/>
    <property type="match status" value="1"/>
</dbReference>
<sequence length="383" mass="41358">MNAHSCPIRPLKLPTLRAQHARIRSVLASGLTLPFTRDGIVGHLQLQLTTEDELAAQPSQTPVSHWRSDIGGFSLTEPFPALSLLADCPLLPVAEGDGTAQEWYWTLYNQSLNPVLRTLVGEIYPAESDPAIPTASAPRDDGILCGWFCVSWNGIAVRSRMQAGDAVWLALFARADWQRQRRSLSAGISLTIPITLADVILPLPALRTLQVGDIILPNRPWFTPSGEGVLTSGTLRLRGTLQLTTPAPYSFIVTDMETVTMPASTTDTIPTAPDSDVSAFDFAATSDNVTECLPPLPVTLHIRCGSLNMTLAELQHLASGSVLTLRDVVPGNAWLYHGDIALASGELVDVEGRLGLQITQRFPTPAQALTQPDAHTAEQEQAQ</sequence>
<dbReference type="GO" id="GO:0071978">
    <property type="term" value="P:bacterial-type flagellum-dependent swarming motility"/>
    <property type="evidence" value="ECO:0007669"/>
    <property type="project" value="TreeGrafter"/>
</dbReference>
<dbReference type="AlphaFoldDB" id="A0A4V2VTB0"/>
<evidence type="ECO:0000256" key="2">
    <source>
        <dbReference type="SAM" id="MobiDB-lite"/>
    </source>
</evidence>
<comment type="similarity">
    <text evidence="1">Belongs to the FliN/MopA/SpaO family.</text>
</comment>
<evidence type="ECO:0000313" key="4">
    <source>
        <dbReference type="EMBL" id="TCV05775.1"/>
    </source>
</evidence>
<name>A0A4V2VTB0_9GAMM</name>
<keyword evidence="5" id="KW-1185">Reference proteome</keyword>
<dbReference type="GO" id="GO:0050918">
    <property type="term" value="P:positive chemotaxis"/>
    <property type="evidence" value="ECO:0007669"/>
    <property type="project" value="TreeGrafter"/>
</dbReference>
<proteinExistence type="inferred from homology"/>
<evidence type="ECO:0000256" key="1">
    <source>
        <dbReference type="ARBA" id="ARBA00009226"/>
    </source>
</evidence>
<protein>
    <submittedName>
        <fullName evidence="4">Type III secretion protein Q</fullName>
    </submittedName>
</protein>
<dbReference type="SUPFAM" id="SSF101801">
    <property type="entry name" value="Surface presentation of antigens (SPOA)"/>
    <property type="match status" value="1"/>
</dbReference>
<feature type="domain" description="Flagellar motor switch protein FliN-like C-terminal" evidence="3">
    <location>
        <begin position="296"/>
        <end position="361"/>
    </location>
</feature>
<dbReference type="EMBL" id="SMBY01000005">
    <property type="protein sequence ID" value="TCV05775.1"/>
    <property type="molecule type" value="Genomic_DNA"/>
</dbReference>
<dbReference type="PANTHER" id="PTHR30034:SF6">
    <property type="entry name" value="YOP PROTEINS TRANSLOCATION PROTEIN Q"/>
    <property type="match status" value="1"/>
</dbReference>